<dbReference type="EMBL" id="LIBJ01000012">
    <property type="protein sequence ID" value="KRO49413.1"/>
    <property type="molecule type" value="Genomic_DNA"/>
</dbReference>
<dbReference type="GO" id="GO:0030964">
    <property type="term" value="C:NADH dehydrogenase complex"/>
    <property type="evidence" value="ECO:0007669"/>
    <property type="project" value="TreeGrafter"/>
</dbReference>
<comment type="similarity">
    <text evidence="2 11">Belongs to the complex I subunit 3 family.</text>
</comment>
<dbReference type="GO" id="GO:0005886">
    <property type="term" value="C:plasma membrane"/>
    <property type="evidence" value="ECO:0007669"/>
    <property type="project" value="UniProtKB-SubCell"/>
</dbReference>
<comment type="subcellular location">
    <subcellularLocation>
        <location evidence="11">Cell membrane</location>
        <topology evidence="11">Multi-pass membrane protein</topology>
    </subcellularLocation>
    <subcellularLocation>
        <location evidence="1">Membrane</location>
    </subcellularLocation>
</comment>
<comment type="function">
    <text evidence="11">NDH-1 shuttles electrons from NADH, via FMN and iron-sulfur (Fe-S) centers, to quinones in the respiratory chain.</text>
</comment>
<keyword evidence="9 11" id="KW-0520">NAD</keyword>
<dbReference type="Gene3D" id="1.20.58.1610">
    <property type="entry name" value="NADH:ubiquinone/plastoquinone oxidoreductase, chain 3"/>
    <property type="match status" value="1"/>
</dbReference>
<dbReference type="GO" id="GO:0048038">
    <property type="term" value="F:quinone binding"/>
    <property type="evidence" value="ECO:0007669"/>
    <property type="project" value="UniProtKB-KW"/>
</dbReference>
<keyword evidence="3" id="KW-0813">Transport</keyword>
<comment type="catalytic activity">
    <reaction evidence="11">
        <text>a quinone + NADH + 5 H(+)(in) = a quinol + NAD(+) + 4 H(+)(out)</text>
        <dbReference type="Rhea" id="RHEA:57888"/>
        <dbReference type="ChEBI" id="CHEBI:15378"/>
        <dbReference type="ChEBI" id="CHEBI:24646"/>
        <dbReference type="ChEBI" id="CHEBI:57540"/>
        <dbReference type="ChEBI" id="CHEBI:57945"/>
        <dbReference type="ChEBI" id="CHEBI:132124"/>
    </reaction>
</comment>
<name>A0A0R2QH10_9ACTN</name>
<dbReference type="PANTHER" id="PTHR11058:SF22">
    <property type="entry name" value="NADH-QUINONE OXIDOREDUCTASE SUBUNIT A"/>
    <property type="match status" value="1"/>
</dbReference>
<evidence type="ECO:0000256" key="5">
    <source>
        <dbReference type="ARBA" id="ARBA00022692"/>
    </source>
</evidence>
<comment type="caution">
    <text evidence="13">The sequence shown here is derived from an EMBL/GenBank/DDBJ whole genome shotgun (WGS) entry which is preliminary data.</text>
</comment>
<dbReference type="Proteomes" id="UP000051017">
    <property type="component" value="Unassembled WGS sequence"/>
</dbReference>
<evidence type="ECO:0000256" key="10">
    <source>
        <dbReference type="ARBA" id="ARBA00023136"/>
    </source>
</evidence>
<evidence type="ECO:0000256" key="3">
    <source>
        <dbReference type="ARBA" id="ARBA00022448"/>
    </source>
</evidence>
<evidence type="ECO:0000256" key="12">
    <source>
        <dbReference type="SAM" id="Phobius"/>
    </source>
</evidence>
<feature type="transmembrane region" description="Helical" evidence="12">
    <location>
        <begin position="89"/>
        <end position="110"/>
    </location>
</feature>
<keyword evidence="7" id="KW-1278">Translocase</keyword>
<sequence length="160" mass="17575">MGQYLPIIVLMALAIIFGALSSVASMLLAPRRPNSAKSAPYECGIVPGREAPERFPVSFYIIAMLFIMFDIEIIFAYPYAVSRQALGSYAFFEMLAFSAVFFIAFVYAIARGALDWGPIKKAVRLDLGNNDEMKSPSRTVLSTVRRVGFEGREDDNGAAA</sequence>
<evidence type="ECO:0000313" key="13">
    <source>
        <dbReference type="EMBL" id="KRO49413.1"/>
    </source>
</evidence>
<keyword evidence="10 12" id="KW-0472">Membrane</keyword>
<feature type="transmembrane region" description="Helical" evidence="12">
    <location>
        <begin position="6"/>
        <end position="29"/>
    </location>
</feature>
<evidence type="ECO:0000313" key="14">
    <source>
        <dbReference type="Proteomes" id="UP000051017"/>
    </source>
</evidence>
<dbReference type="EC" id="7.1.1.-" evidence="11"/>
<keyword evidence="5 11" id="KW-0812">Transmembrane</keyword>
<dbReference type="GO" id="GO:0008137">
    <property type="term" value="F:NADH dehydrogenase (ubiquinone) activity"/>
    <property type="evidence" value="ECO:0007669"/>
    <property type="project" value="InterPro"/>
</dbReference>
<reference evidence="13 14" key="1">
    <citation type="submission" date="2015-10" db="EMBL/GenBank/DDBJ databases">
        <title>Metagenome-Assembled Genomes uncover a global brackish microbiome.</title>
        <authorList>
            <person name="Hugerth L.W."/>
            <person name="Larsson J."/>
            <person name="Alneberg J."/>
            <person name="Lindh M.V."/>
            <person name="Legrand C."/>
            <person name="Pinhassi J."/>
            <person name="Andersson A.F."/>
        </authorList>
    </citation>
    <scope>NUCLEOTIDE SEQUENCE [LARGE SCALE GENOMIC DNA]</scope>
    <source>
        <strain evidence="13">BACL6 MAG-120924-bin43</strain>
    </source>
</reference>
<evidence type="ECO:0000256" key="4">
    <source>
        <dbReference type="ARBA" id="ARBA00022475"/>
    </source>
</evidence>
<dbReference type="Pfam" id="PF00507">
    <property type="entry name" value="Oxidored_q4"/>
    <property type="match status" value="1"/>
</dbReference>
<evidence type="ECO:0000256" key="7">
    <source>
        <dbReference type="ARBA" id="ARBA00022967"/>
    </source>
</evidence>
<protein>
    <recommendedName>
        <fullName evidence="11">NADH-quinone oxidoreductase subunit</fullName>
        <ecNumber evidence="11">7.1.1.-</ecNumber>
    </recommendedName>
</protein>
<evidence type="ECO:0000256" key="8">
    <source>
        <dbReference type="ARBA" id="ARBA00022989"/>
    </source>
</evidence>
<proteinExistence type="inferred from homology"/>
<evidence type="ECO:0000256" key="1">
    <source>
        <dbReference type="ARBA" id="ARBA00004370"/>
    </source>
</evidence>
<organism evidence="13 14">
    <name type="scientific">Acidimicrobiia bacterium BACL6 MAG-120924-bin43</name>
    <dbReference type="NCBI Taxonomy" id="1655583"/>
    <lineage>
        <taxon>Bacteria</taxon>
        <taxon>Bacillati</taxon>
        <taxon>Actinomycetota</taxon>
        <taxon>Acidimicrobiia</taxon>
        <taxon>acIV cluster</taxon>
    </lineage>
</organism>
<feature type="transmembrane region" description="Helical" evidence="12">
    <location>
        <begin position="57"/>
        <end position="77"/>
    </location>
</feature>
<dbReference type="AlphaFoldDB" id="A0A0R2QH10"/>
<dbReference type="PANTHER" id="PTHR11058">
    <property type="entry name" value="NADH-UBIQUINONE OXIDOREDUCTASE CHAIN 3"/>
    <property type="match status" value="1"/>
</dbReference>
<evidence type="ECO:0000256" key="6">
    <source>
        <dbReference type="ARBA" id="ARBA00022719"/>
    </source>
</evidence>
<accession>A0A0R2QH10</accession>
<keyword evidence="8 12" id="KW-1133">Transmembrane helix</keyword>
<dbReference type="InterPro" id="IPR038430">
    <property type="entry name" value="NDAH_ubi_oxred_su3_sf"/>
</dbReference>
<evidence type="ECO:0000256" key="11">
    <source>
        <dbReference type="RuleBase" id="RU003639"/>
    </source>
</evidence>
<dbReference type="InterPro" id="IPR000440">
    <property type="entry name" value="NADH_UbQ/plastoQ_OxRdtase_su3"/>
</dbReference>
<keyword evidence="4" id="KW-1003">Cell membrane</keyword>
<keyword evidence="13" id="KW-0830">Ubiquinone</keyword>
<gene>
    <name evidence="13" type="ORF">ABR75_06545</name>
</gene>
<evidence type="ECO:0000256" key="9">
    <source>
        <dbReference type="ARBA" id="ARBA00023027"/>
    </source>
</evidence>
<keyword evidence="6 11" id="KW-0874">Quinone</keyword>
<evidence type="ECO:0000256" key="2">
    <source>
        <dbReference type="ARBA" id="ARBA00008472"/>
    </source>
</evidence>